<dbReference type="Gene3D" id="3.20.20.80">
    <property type="entry name" value="Glycosidases"/>
    <property type="match status" value="1"/>
</dbReference>
<feature type="domain" description="GH18" evidence="4">
    <location>
        <begin position="23"/>
        <end position="306"/>
    </location>
</feature>
<reference evidence="5 6" key="1">
    <citation type="submission" date="2019-09" db="EMBL/GenBank/DDBJ databases">
        <title>A chromosome-level genome assembly of the Chinese tupelo Nyssa sinensis.</title>
        <authorList>
            <person name="Yang X."/>
            <person name="Kang M."/>
            <person name="Yang Y."/>
            <person name="Xiong H."/>
            <person name="Wang M."/>
            <person name="Zhang Z."/>
            <person name="Wang Z."/>
            <person name="Wu H."/>
            <person name="Ma T."/>
            <person name="Liu J."/>
            <person name="Xi Z."/>
        </authorList>
    </citation>
    <scope>NUCLEOTIDE SEQUENCE [LARGE SCALE GENOMIC DNA]</scope>
    <source>
        <strain evidence="5">J267</strain>
        <tissue evidence="5">Leaf</tissue>
    </source>
</reference>
<accession>A0A5J4ZS94</accession>
<dbReference type="InterPro" id="IPR045321">
    <property type="entry name" value="Cts1-like"/>
</dbReference>
<dbReference type="SUPFAM" id="SSF51445">
    <property type="entry name" value="(Trans)glycosidases"/>
    <property type="match status" value="1"/>
</dbReference>
<keyword evidence="6" id="KW-1185">Reference proteome</keyword>
<dbReference type="GO" id="GO:0005576">
    <property type="term" value="C:extracellular region"/>
    <property type="evidence" value="ECO:0007669"/>
    <property type="project" value="TreeGrafter"/>
</dbReference>
<keyword evidence="2" id="KW-0326">Glycosidase</keyword>
<proteinExistence type="predicted"/>
<evidence type="ECO:0000313" key="6">
    <source>
        <dbReference type="Proteomes" id="UP000325577"/>
    </source>
</evidence>
<gene>
    <name evidence="5" type="ORF">F0562_015024</name>
</gene>
<dbReference type="GO" id="GO:0005975">
    <property type="term" value="P:carbohydrate metabolic process"/>
    <property type="evidence" value="ECO:0007669"/>
    <property type="project" value="InterPro"/>
</dbReference>
<dbReference type="PANTHER" id="PTHR45708">
    <property type="entry name" value="ENDOCHITINASE"/>
    <property type="match status" value="1"/>
</dbReference>
<feature type="signal peptide" evidence="3">
    <location>
        <begin position="1"/>
        <end position="22"/>
    </location>
</feature>
<keyword evidence="3" id="KW-0732">Signal</keyword>
<protein>
    <recommendedName>
        <fullName evidence="4">GH18 domain-containing protein</fullName>
    </recommendedName>
</protein>
<dbReference type="PROSITE" id="PS51910">
    <property type="entry name" value="GH18_2"/>
    <property type="match status" value="1"/>
</dbReference>
<dbReference type="EMBL" id="CM018049">
    <property type="protein sequence ID" value="KAA8520704.1"/>
    <property type="molecule type" value="Genomic_DNA"/>
</dbReference>
<dbReference type="AlphaFoldDB" id="A0A5J4ZS94"/>
<dbReference type="GO" id="GO:0004568">
    <property type="term" value="F:chitinase activity"/>
    <property type="evidence" value="ECO:0007669"/>
    <property type="project" value="TreeGrafter"/>
</dbReference>
<dbReference type="InterPro" id="IPR001223">
    <property type="entry name" value="Glyco_hydro18_cat"/>
</dbReference>
<dbReference type="PANTHER" id="PTHR45708:SF49">
    <property type="entry name" value="ENDOCHITINASE"/>
    <property type="match status" value="1"/>
</dbReference>
<dbReference type="InterPro" id="IPR050542">
    <property type="entry name" value="Glycosyl_Hydrlase18_Chitinase"/>
</dbReference>
<name>A0A5J4ZS94_9ASTE</name>
<evidence type="ECO:0000256" key="3">
    <source>
        <dbReference type="SAM" id="SignalP"/>
    </source>
</evidence>
<evidence type="ECO:0000256" key="1">
    <source>
        <dbReference type="ARBA" id="ARBA00022801"/>
    </source>
</evidence>
<dbReference type="Proteomes" id="UP000325577">
    <property type="component" value="Linkage Group LG6"/>
</dbReference>
<evidence type="ECO:0000313" key="5">
    <source>
        <dbReference type="EMBL" id="KAA8520704.1"/>
    </source>
</evidence>
<evidence type="ECO:0000256" key="2">
    <source>
        <dbReference type="ARBA" id="ARBA00023295"/>
    </source>
</evidence>
<sequence length="319" mass="35457">MAHQMLSILCLFLLSFLNGSHGLNISVYWGHGEHDNIDEGTLAQACESGNYEIVVIGSVYKFGNNQTMEINLGNHCYPDDQGCAALSSQIEYCQSLGVKVFVSIGGAQANLTSEWDCTVVAYELWSKFLGGKSADRPLGNAVLDGVDFYVEGSPTRNTSYWGVLAKELLVWSRETKVYLSATPQCVFPDYYLNDALQTGLFDYVWPEFYDNSPCEYTGTEESIERLENAWQEWTRNINATFFLGLPASNDSGAATSGYIPPGELIDKILPIVSNNEPEFGGVMLWDRFYDKKTNYSSYIKNYPNVTVSDCAIKPLSAII</sequence>
<dbReference type="InterPro" id="IPR017853">
    <property type="entry name" value="GH"/>
</dbReference>
<keyword evidence="1" id="KW-0378">Hydrolase</keyword>
<organism evidence="5 6">
    <name type="scientific">Nyssa sinensis</name>
    <dbReference type="NCBI Taxonomy" id="561372"/>
    <lineage>
        <taxon>Eukaryota</taxon>
        <taxon>Viridiplantae</taxon>
        <taxon>Streptophyta</taxon>
        <taxon>Embryophyta</taxon>
        <taxon>Tracheophyta</taxon>
        <taxon>Spermatophyta</taxon>
        <taxon>Magnoliopsida</taxon>
        <taxon>eudicotyledons</taxon>
        <taxon>Gunneridae</taxon>
        <taxon>Pentapetalae</taxon>
        <taxon>asterids</taxon>
        <taxon>Cornales</taxon>
        <taxon>Nyssaceae</taxon>
        <taxon>Nyssa</taxon>
    </lineage>
</organism>
<dbReference type="OrthoDB" id="6020543at2759"/>
<evidence type="ECO:0000259" key="4">
    <source>
        <dbReference type="PROSITE" id="PS51910"/>
    </source>
</evidence>
<feature type="chain" id="PRO_5023866483" description="GH18 domain-containing protein" evidence="3">
    <location>
        <begin position="23"/>
        <end position="319"/>
    </location>
</feature>
<dbReference type="CDD" id="cd02877">
    <property type="entry name" value="GH18_hevamine_XipI_class_III"/>
    <property type="match status" value="1"/>
</dbReference>